<comment type="similarity">
    <text evidence="1">Belongs to the class-IV pyridoxal-phosphate-dependent aminotransferase family.</text>
</comment>
<dbReference type="InterPro" id="IPR036038">
    <property type="entry name" value="Aminotransferase-like"/>
</dbReference>
<dbReference type="PANTHER" id="PTHR42743:SF11">
    <property type="entry name" value="AMINODEOXYCHORISMATE LYASE"/>
    <property type="match status" value="1"/>
</dbReference>
<gene>
    <name evidence="2" type="ORF">CA7LBN_000884</name>
</gene>
<dbReference type="PANTHER" id="PTHR42743">
    <property type="entry name" value="AMINO-ACID AMINOTRANSFERASE"/>
    <property type="match status" value="1"/>
</dbReference>
<dbReference type="InterPro" id="IPR050571">
    <property type="entry name" value="Class-IV_PLP-Dep_Aminotrnsfr"/>
</dbReference>
<dbReference type="InterPro" id="IPR043132">
    <property type="entry name" value="BCAT-like_C"/>
</dbReference>
<evidence type="ECO:0000256" key="1">
    <source>
        <dbReference type="ARBA" id="ARBA00009320"/>
    </source>
</evidence>
<proteinExistence type="inferred from homology"/>
<dbReference type="AlphaFoldDB" id="A0A8F3AGE2"/>
<reference evidence="2" key="1">
    <citation type="submission" date="2021-06" db="EMBL/GenBank/DDBJ databases">
        <title>Candida auris outbreak in lebanese hospital.</title>
        <authorList>
            <person name="Finianos M."/>
        </authorList>
    </citation>
    <scope>NUCLEOTIDE SEQUENCE</scope>
    <source>
        <strain evidence="2">CA7LBN</strain>
    </source>
</reference>
<dbReference type="InterPro" id="IPR001544">
    <property type="entry name" value="Aminotrans_IV"/>
</dbReference>
<evidence type="ECO:0008006" key="3">
    <source>
        <dbReference type="Google" id="ProtNLM"/>
    </source>
</evidence>
<name>A0A8F3AGE2_CANAR</name>
<sequence>MSHFEKVIFELEARMSKDEDAYQKYIDSLSFDPYRLEVETFQILSTIRYDPSLTSSIPQSVDEVSKFNFFLFKEHIARLRFTADYFTSALKHEKLVDDLFPYEITEKHILDQLKNALFESQVELYLPLKVRLLLKLDGELKIELHETSLRPDLYDGLENDFPEEDQFDIYVYDTPILPSPFTSFKTTKREAYNDARSKALPGIRPGKEEVILFNAINEVMEGSITNVAFRNDQGMWITPQLTTGCLCGVTRNHLLQKNLIREGDITRSALTLGQEVLLFNGIMGISRGIIKGFIV</sequence>
<organism evidence="2">
    <name type="scientific">Candidozyma auris</name>
    <name type="common">Yeast</name>
    <name type="synonym">Candida auris</name>
    <dbReference type="NCBI Taxonomy" id="498019"/>
    <lineage>
        <taxon>Eukaryota</taxon>
        <taxon>Fungi</taxon>
        <taxon>Dikarya</taxon>
        <taxon>Ascomycota</taxon>
        <taxon>Saccharomycotina</taxon>
        <taxon>Pichiomycetes</taxon>
        <taxon>Metschnikowiaceae</taxon>
        <taxon>Candidozyma</taxon>
    </lineage>
</organism>
<dbReference type="InterPro" id="IPR043131">
    <property type="entry name" value="BCAT-like_N"/>
</dbReference>
<dbReference type="SUPFAM" id="SSF56752">
    <property type="entry name" value="D-aminoacid aminotransferase-like PLP-dependent enzymes"/>
    <property type="match status" value="1"/>
</dbReference>
<evidence type="ECO:0000313" key="2">
    <source>
        <dbReference type="EMBL" id="QWW22138.1"/>
    </source>
</evidence>
<dbReference type="Gene3D" id="3.30.470.10">
    <property type="match status" value="1"/>
</dbReference>
<dbReference type="Proteomes" id="UP000825438">
    <property type="component" value="Chromosome I"/>
</dbReference>
<accession>A0A8F3AGE2</accession>
<dbReference type="Gene3D" id="3.20.10.10">
    <property type="entry name" value="D-amino Acid Aminotransferase, subunit A, domain 2"/>
    <property type="match status" value="1"/>
</dbReference>
<protein>
    <recommendedName>
        <fullName evidence="3">Aminodeoxychorismate lyase</fullName>
    </recommendedName>
</protein>
<dbReference type="GO" id="GO:0046394">
    <property type="term" value="P:carboxylic acid biosynthetic process"/>
    <property type="evidence" value="ECO:0007669"/>
    <property type="project" value="UniProtKB-ARBA"/>
</dbReference>
<dbReference type="GO" id="GO:0003824">
    <property type="term" value="F:catalytic activity"/>
    <property type="evidence" value="ECO:0007669"/>
    <property type="project" value="InterPro"/>
</dbReference>
<dbReference type="EMBL" id="CP076749">
    <property type="protein sequence ID" value="QWW22138.1"/>
    <property type="molecule type" value="Genomic_DNA"/>
</dbReference>
<dbReference type="Pfam" id="PF01063">
    <property type="entry name" value="Aminotran_4"/>
    <property type="match status" value="1"/>
</dbReference>